<gene>
    <name evidence="2" type="ORF">WOLCODRAFT_153087</name>
</gene>
<proteinExistence type="predicted"/>
<keyword evidence="3" id="KW-1185">Reference proteome</keyword>
<dbReference type="AlphaFoldDB" id="A0A2H3JNG1"/>
<sequence length="313" mass="35114">MTQSPTQTLNPVLLKVQLPQSENDWVTALEIPYDAFPRYSSKPRAWLDYLGYAITGSDGVLSLSSANGTAACDLDLLVSSGEVYFFHTNGPVAFVDPHVLTTVSSHASSLCDSGFQPALVQRDGRCVFTDAEEDCEAARLLAFSKDAEPDRYRLTIHSFKKEPRARALTDGLYARPRSPLPDDWPPELILTAVYGGAAIRAWGPPDSVYLMSKATNNNYYPRGFYKRGTEDNGKESENERQARKEAQDIQRAERREAREQRRGLHDTGLDELDVIAIFWRLHNEPALERAKRAAEAEAKQRSAERVTEWLKGH</sequence>
<organism evidence="2 3">
    <name type="scientific">Wolfiporia cocos (strain MD-104)</name>
    <name type="common">Brown rot fungus</name>
    <dbReference type="NCBI Taxonomy" id="742152"/>
    <lineage>
        <taxon>Eukaryota</taxon>
        <taxon>Fungi</taxon>
        <taxon>Dikarya</taxon>
        <taxon>Basidiomycota</taxon>
        <taxon>Agaricomycotina</taxon>
        <taxon>Agaricomycetes</taxon>
        <taxon>Polyporales</taxon>
        <taxon>Phaeolaceae</taxon>
        <taxon>Wolfiporia</taxon>
    </lineage>
</organism>
<name>A0A2H3JNG1_WOLCO</name>
<dbReference type="Proteomes" id="UP000218811">
    <property type="component" value="Unassembled WGS sequence"/>
</dbReference>
<evidence type="ECO:0000313" key="2">
    <source>
        <dbReference type="EMBL" id="PCH43035.1"/>
    </source>
</evidence>
<dbReference type="EMBL" id="KB468135">
    <property type="protein sequence ID" value="PCH43035.1"/>
    <property type="molecule type" value="Genomic_DNA"/>
</dbReference>
<reference evidence="2 3" key="1">
    <citation type="journal article" date="2012" name="Science">
        <title>The Paleozoic origin of enzymatic lignin decomposition reconstructed from 31 fungal genomes.</title>
        <authorList>
            <person name="Floudas D."/>
            <person name="Binder M."/>
            <person name="Riley R."/>
            <person name="Barry K."/>
            <person name="Blanchette R.A."/>
            <person name="Henrissat B."/>
            <person name="Martinez A.T."/>
            <person name="Otillar R."/>
            <person name="Spatafora J.W."/>
            <person name="Yadav J.S."/>
            <person name="Aerts A."/>
            <person name="Benoit I."/>
            <person name="Boyd A."/>
            <person name="Carlson A."/>
            <person name="Copeland A."/>
            <person name="Coutinho P.M."/>
            <person name="de Vries R.P."/>
            <person name="Ferreira P."/>
            <person name="Findley K."/>
            <person name="Foster B."/>
            <person name="Gaskell J."/>
            <person name="Glotzer D."/>
            <person name="Gorecki P."/>
            <person name="Heitman J."/>
            <person name="Hesse C."/>
            <person name="Hori C."/>
            <person name="Igarashi K."/>
            <person name="Jurgens J.A."/>
            <person name="Kallen N."/>
            <person name="Kersten P."/>
            <person name="Kohler A."/>
            <person name="Kuees U."/>
            <person name="Kumar T.K.A."/>
            <person name="Kuo A."/>
            <person name="LaButti K."/>
            <person name="Larrondo L.F."/>
            <person name="Lindquist E."/>
            <person name="Ling A."/>
            <person name="Lombard V."/>
            <person name="Lucas S."/>
            <person name="Lundell T."/>
            <person name="Martin R."/>
            <person name="McLaughlin D.J."/>
            <person name="Morgenstern I."/>
            <person name="Morin E."/>
            <person name="Murat C."/>
            <person name="Nagy L.G."/>
            <person name="Nolan M."/>
            <person name="Ohm R.A."/>
            <person name="Patyshakuliyeva A."/>
            <person name="Rokas A."/>
            <person name="Ruiz-Duenas F.J."/>
            <person name="Sabat G."/>
            <person name="Salamov A."/>
            <person name="Samejima M."/>
            <person name="Schmutz J."/>
            <person name="Slot J.C."/>
            <person name="St John F."/>
            <person name="Stenlid J."/>
            <person name="Sun H."/>
            <person name="Sun S."/>
            <person name="Syed K."/>
            <person name="Tsang A."/>
            <person name="Wiebenga A."/>
            <person name="Young D."/>
            <person name="Pisabarro A."/>
            <person name="Eastwood D.C."/>
            <person name="Martin F."/>
            <person name="Cullen D."/>
            <person name="Grigoriev I.V."/>
            <person name="Hibbett D.S."/>
        </authorList>
    </citation>
    <scope>NUCLEOTIDE SEQUENCE [LARGE SCALE GENOMIC DNA]</scope>
    <source>
        <strain evidence="2 3">MD-104</strain>
    </source>
</reference>
<evidence type="ECO:0000313" key="3">
    <source>
        <dbReference type="Proteomes" id="UP000218811"/>
    </source>
</evidence>
<evidence type="ECO:0000256" key="1">
    <source>
        <dbReference type="SAM" id="MobiDB-lite"/>
    </source>
</evidence>
<protein>
    <submittedName>
        <fullName evidence="2">Uncharacterized protein</fullName>
    </submittedName>
</protein>
<feature type="compositionally biased region" description="Basic and acidic residues" evidence="1">
    <location>
        <begin position="227"/>
        <end position="263"/>
    </location>
</feature>
<dbReference type="OrthoDB" id="3269637at2759"/>
<accession>A0A2H3JNG1</accession>
<feature type="region of interest" description="Disordered" evidence="1">
    <location>
        <begin position="221"/>
        <end position="263"/>
    </location>
</feature>